<reference evidence="2 3" key="1">
    <citation type="journal article" date="2006" name="J. Bacteriol.">
        <title>The genome sequence of Methanosphaera stadtmanae reveals why this human intestinal archaeon is restricted to methanol and H2 for methane formation and ATP synthesis.</title>
        <authorList>
            <person name="Fricke W.F."/>
            <person name="Seedorf H."/>
            <person name="Henne A."/>
            <person name="Kruer M."/>
            <person name="Liesegang H."/>
            <person name="Hedderich R."/>
            <person name="Gottschalk G."/>
            <person name="Thauer R.K."/>
        </authorList>
    </citation>
    <scope>NUCLEOTIDE SEQUENCE [LARGE SCALE GENOMIC DNA]</scope>
    <source>
        <strain evidence="3">ATCC 43021 / DSM 3091 / JCM 11832 / MCB-3</strain>
    </source>
</reference>
<sequence>MKKVDKKIIIAIVIVALIGIVAATYNATDDENSVFNPLSGVLTDEQTVTDLAAIEANGAGSPTQEDNSNTGINSKNNVDSKNNANGASGTTTQSSNNNQNNANNATITSNGNNNQQQSNPQKPGTNTPTNKTPSSNRTSLISSAQASVIAKNAAIADGLTSVTTSLSEEITANGIKYYLINVYSNGKFIGYYEISSKTGEITGGAFEGEAPDTPQKPSDIPDNLNDNNTPPYNLVKKFNTTNHTA</sequence>
<organism evidence="2 3">
    <name type="scientific">Methanosphaera stadtmanae (strain ATCC 43021 / DSM 3091 / JCM 11832 / MCB-3)</name>
    <dbReference type="NCBI Taxonomy" id="339860"/>
    <lineage>
        <taxon>Archaea</taxon>
        <taxon>Methanobacteriati</taxon>
        <taxon>Methanobacteriota</taxon>
        <taxon>Methanomada group</taxon>
        <taxon>Methanobacteria</taxon>
        <taxon>Methanobacteriales</taxon>
        <taxon>Methanobacteriaceae</taxon>
        <taxon>Methanosphaera</taxon>
    </lineage>
</organism>
<dbReference type="EMBL" id="CP000102">
    <property type="protein sequence ID" value="ABC57193.1"/>
    <property type="molecule type" value="Genomic_DNA"/>
</dbReference>
<proteinExistence type="predicted"/>
<dbReference type="Proteomes" id="UP000001931">
    <property type="component" value="Chromosome"/>
</dbReference>
<evidence type="ECO:0000256" key="1">
    <source>
        <dbReference type="SAM" id="MobiDB-lite"/>
    </source>
</evidence>
<protein>
    <submittedName>
        <fullName evidence="2">Hypothetical membrane-spanning protein</fullName>
    </submittedName>
</protein>
<evidence type="ECO:0000313" key="2">
    <source>
        <dbReference type="EMBL" id="ABC57193.1"/>
    </source>
</evidence>
<dbReference type="AlphaFoldDB" id="Q2NG60"/>
<evidence type="ECO:0000313" key="3">
    <source>
        <dbReference type="Proteomes" id="UP000001931"/>
    </source>
</evidence>
<feature type="region of interest" description="Disordered" evidence="1">
    <location>
        <begin position="204"/>
        <end position="245"/>
    </location>
</feature>
<dbReference type="HOGENOM" id="CLU_1131632_0_0_2"/>
<feature type="compositionally biased region" description="Low complexity" evidence="1">
    <location>
        <begin position="84"/>
        <end position="136"/>
    </location>
</feature>
<gene>
    <name evidence="2" type="ordered locus">Msp_0800</name>
</gene>
<keyword evidence="3" id="KW-1185">Reference proteome</keyword>
<name>Q2NG60_METST</name>
<feature type="region of interest" description="Disordered" evidence="1">
    <location>
        <begin position="58"/>
        <end position="139"/>
    </location>
</feature>
<dbReference type="KEGG" id="mst:Msp_0800"/>
<feature type="compositionally biased region" description="Polar residues" evidence="1">
    <location>
        <begin position="60"/>
        <end position="83"/>
    </location>
</feature>
<accession>Q2NG60</accession>